<dbReference type="EMBL" id="VSSQ01000053">
    <property type="protein sequence ID" value="MPL70568.1"/>
    <property type="molecule type" value="Genomic_DNA"/>
</dbReference>
<evidence type="ECO:0008006" key="2">
    <source>
        <dbReference type="Google" id="ProtNLM"/>
    </source>
</evidence>
<protein>
    <recommendedName>
        <fullName evidence="2">Ribosome hibernation promotion factor</fullName>
    </recommendedName>
</protein>
<accession>A0A644TU99</accession>
<dbReference type="Gene3D" id="3.30.160.100">
    <property type="entry name" value="Ribosome hibernation promotion factor-like"/>
    <property type="match status" value="1"/>
</dbReference>
<sequence>MNIDVRSVHFDLSEESKKYLATKIERIGYAKDMIVDLLFVFTKDSKNYKLEVTTNFRWGLQAHLQEKAFEINPGIDALIEKLDQKIAKEKQKIQSKK</sequence>
<dbReference type="InterPro" id="IPR036567">
    <property type="entry name" value="RHF-like"/>
</dbReference>
<gene>
    <name evidence="1" type="ORF">SDC9_16325</name>
</gene>
<dbReference type="SUPFAM" id="SSF69754">
    <property type="entry name" value="Ribosome binding protein Y (YfiA homologue)"/>
    <property type="match status" value="1"/>
</dbReference>
<organism evidence="1">
    <name type="scientific">bioreactor metagenome</name>
    <dbReference type="NCBI Taxonomy" id="1076179"/>
    <lineage>
        <taxon>unclassified sequences</taxon>
        <taxon>metagenomes</taxon>
        <taxon>ecological metagenomes</taxon>
    </lineage>
</organism>
<dbReference type="Pfam" id="PF02482">
    <property type="entry name" value="Ribosomal_S30AE"/>
    <property type="match status" value="1"/>
</dbReference>
<comment type="caution">
    <text evidence="1">The sequence shown here is derived from an EMBL/GenBank/DDBJ whole genome shotgun (WGS) entry which is preliminary data.</text>
</comment>
<reference evidence="1" key="1">
    <citation type="submission" date="2019-08" db="EMBL/GenBank/DDBJ databases">
        <authorList>
            <person name="Kucharzyk K."/>
            <person name="Murdoch R.W."/>
            <person name="Higgins S."/>
            <person name="Loffler F."/>
        </authorList>
    </citation>
    <scope>NUCLEOTIDE SEQUENCE</scope>
</reference>
<dbReference type="AlphaFoldDB" id="A0A644TU99"/>
<dbReference type="InterPro" id="IPR003489">
    <property type="entry name" value="RHF/RaiA"/>
</dbReference>
<proteinExistence type="predicted"/>
<evidence type="ECO:0000313" key="1">
    <source>
        <dbReference type="EMBL" id="MPL70568.1"/>
    </source>
</evidence>
<name>A0A644TU99_9ZZZZ</name>